<evidence type="ECO:0000313" key="8">
    <source>
        <dbReference type="EMBL" id="CAG6677947.1"/>
    </source>
</evidence>
<dbReference type="SUPFAM" id="SSF52091">
    <property type="entry name" value="SpoIIaa-like"/>
    <property type="match status" value="1"/>
</dbReference>
<dbReference type="Pfam" id="PF01740">
    <property type="entry name" value="STAS"/>
    <property type="match status" value="1"/>
</dbReference>
<dbReference type="EMBL" id="HBUF01244220">
    <property type="protein sequence ID" value="CAG6677955.1"/>
    <property type="molecule type" value="Transcribed_RNA"/>
</dbReference>
<dbReference type="EMBL" id="HBUF01340582">
    <property type="protein sequence ID" value="CAG6702680.1"/>
    <property type="molecule type" value="Transcribed_RNA"/>
</dbReference>
<dbReference type="EMBL" id="HBUF01591987">
    <property type="protein sequence ID" value="CAG6773684.1"/>
    <property type="molecule type" value="Transcribed_RNA"/>
</dbReference>
<sequence length="717" mass="78044">MDNKSFSMDGEAGGPQITVPINVDAVGNDLSDLNNAQLDAHLNNGISAGHLTDYHDNNCKDLKINMDTRHGSRLPSVQENSGAFRYGNNDFILVEGPVVRSRKISVREKINSFGPWVEDRIHRGCSRKQLQKRLPITQWLPKYSMEDGIGDLVAGITVGLTVILQAIAYSNIAGLPPQYGLYGSFVGAIVYIFVGTSRQVPMGPTAMVSLVTYQAVKGWGPEFANLLTFLSGVIQLFMGVFGLGIMIDFISGPVASGFTSAVAIIITSSQMKDILGIKGGGATFVKMWANIFANIHDTKLPDLLFGMCCIVASLTLREIAKIRVGRKGDDSDSDSLQSSSHLTCTQRAINHGFWLIGTSRNFVIVVVSGLIGYYMSQDGPPPFQIVGSLPPGLPKVGFPSLHVEKGNVTYGFFDMVEIMGSGIFVTPLIAVVENIAVCKAFSNGKSVDATQEILAVGVCNLASCFFQAYPISGSISRSAVQSVSGVRTPMVGSYTALIVICSLLWLTPYFYFIPKASLAAVIIAAVIFMVEVRVVKPIYRSKKSDLIPGLVTFIACLVLPMEVGFVVGVGINLMFILYHAARPKISMEIHSNRVGIEYLLLTPDRCLIFPSVDYVSNLVNKHSIKQAIPVVIDCSHIYGADFTAAKVIEVLCQNFSKRGQPLFFYNLKPSVVAVFQGVQPKDFVVYYDSRELDHLLRSKITNSFSCELNKADKDSKM</sequence>
<keyword evidence="4 5" id="KW-0472">Membrane</keyword>
<evidence type="ECO:0000256" key="5">
    <source>
        <dbReference type="SAM" id="Phobius"/>
    </source>
</evidence>
<dbReference type="InterPro" id="IPR011547">
    <property type="entry name" value="SLC26A/SulP_dom"/>
</dbReference>
<dbReference type="EMBL" id="HBUF01244221">
    <property type="protein sequence ID" value="CAG6677957.1"/>
    <property type="molecule type" value="Transcribed_RNA"/>
</dbReference>
<dbReference type="CDD" id="cd07042">
    <property type="entry name" value="STAS_SulP_like_sulfate_transporter"/>
    <property type="match status" value="1"/>
</dbReference>
<dbReference type="EMBL" id="HBUF01244216">
    <property type="protein sequence ID" value="CAG6677947.1"/>
    <property type="molecule type" value="Transcribed_RNA"/>
</dbReference>
<proteinExistence type="predicted"/>
<feature type="transmembrane region" description="Helical" evidence="5">
    <location>
        <begin position="223"/>
        <end position="243"/>
    </location>
</feature>
<evidence type="ECO:0000256" key="4">
    <source>
        <dbReference type="ARBA" id="ARBA00023136"/>
    </source>
</evidence>
<dbReference type="EMBL" id="HBUF01340585">
    <property type="protein sequence ID" value="CAG6702686.1"/>
    <property type="molecule type" value="Transcribed_RNA"/>
</dbReference>
<feature type="transmembrane region" description="Helical" evidence="5">
    <location>
        <begin position="491"/>
        <end position="511"/>
    </location>
</feature>
<feature type="transmembrane region" description="Helical" evidence="5">
    <location>
        <begin position="551"/>
        <end position="578"/>
    </location>
</feature>
<dbReference type="EMBL" id="HBUF01244215">
    <property type="protein sequence ID" value="CAG6677945.1"/>
    <property type="molecule type" value="Transcribed_RNA"/>
</dbReference>
<feature type="transmembrane region" description="Helical" evidence="5">
    <location>
        <begin position="353"/>
        <end position="375"/>
    </location>
</feature>
<feature type="domain" description="SLC26A/SulP transporter" evidence="6">
    <location>
        <begin position="150"/>
        <end position="547"/>
    </location>
</feature>
<dbReference type="Pfam" id="PF00916">
    <property type="entry name" value="Sulfate_transp"/>
    <property type="match status" value="1"/>
</dbReference>
<reference evidence="8" key="1">
    <citation type="submission" date="2021-05" db="EMBL/GenBank/DDBJ databases">
        <authorList>
            <person name="Alioto T."/>
            <person name="Alioto T."/>
            <person name="Gomez Garrido J."/>
        </authorList>
    </citation>
    <scope>NUCLEOTIDE SEQUENCE</scope>
</reference>
<dbReference type="InterPro" id="IPR036513">
    <property type="entry name" value="STAS_dom_sf"/>
</dbReference>
<accession>A0A8D8T1Y6</accession>
<dbReference type="EMBL" id="HBUF01591985">
    <property type="protein sequence ID" value="CAG6773682.1"/>
    <property type="molecule type" value="Transcribed_RNA"/>
</dbReference>
<dbReference type="EMBL" id="HBUF01591986">
    <property type="protein sequence ID" value="CAG6773683.1"/>
    <property type="molecule type" value="Transcribed_RNA"/>
</dbReference>
<keyword evidence="3 5" id="KW-1133">Transmembrane helix</keyword>
<feature type="transmembrane region" description="Helical" evidence="5">
    <location>
        <begin position="249"/>
        <end position="268"/>
    </location>
</feature>
<dbReference type="Gene3D" id="3.30.750.24">
    <property type="entry name" value="STAS domain"/>
    <property type="match status" value="1"/>
</dbReference>
<dbReference type="InterPro" id="IPR001902">
    <property type="entry name" value="SLC26A/SulP_fam"/>
</dbReference>
<dbReference type="EMBL" id="HBUF01244219">
    <property type="protein sequence ID" value="CAG6677953.1"/>
    <property type="molecule type" value="Transcribed_RNA"/>
</dbReference>
<dbReference type="EMBL" id="HBUF01244212">
    <property type="protein sequence ID" value="CAG6677939.1"/>
    <property type="molecule type" value="Transcribed_RNA"/>
</dbReference>
<comment type="subcellular location">
    <subcellularLocation>
        <location evidence="1">Membrane</location>
        <topology evidence="1">Multi-pass membrane protein</topology>
    </subcellularLocation>
</comment>
<dbReference type="EMBL" id="HBUF01340580">
    <property type="protein sequence ID" value="CAG6702676.1"/>
    <property type="molecule type" value="Transcribed_RNA"/>
</dbReference>
<feature type="transmembrane region" description="Helical" evidence="5">
    <location>
        <begin position="453"/>
        <end position="471"/>
    </location>
</feature>
<dbReference type="FunFam" id="3.30.750.24:FF:000028">
    <property type="entry name" value="Sulfate transporter, putative"/>
    <property type="match status" value="1"/>
</dbReference>
<dbReference type="EMBL" id="HBUF01046805">
    <property type="protein sequence ID" value="CAG6620022.1"/>
    <property type="molecule type" value="Transcribed_RNA"/>
</dbReference>
<feature type="transmembrane region" description="Helical" evidence="5">
    <location>
        <begin position="152"/>
        <end position="173"/>
    </location>
</feature>
<dbReference type="EMBL" id="HBUF01244214">
    <property type="protein sequence ID" value="CAG6677943.1"/>
    <property type="molecule type" value="Transcribed_RNA"/>
</dbReference>
<dbReference type="EMBL" id="HBUF01340583">
    <property type="protein sequence ID" value="CAG6702682.1"/>
    <property type="molecule type" value="Transcribed_RNA"/>
</dbReference>
<dbReference type="AlphaFoldDB" id="A0A8D8T1Y6"/>
<dbReference type="EMBL" id="HBUF01244213">
    <property type="protein sequence ID" value="CAG6677941.1"/>
    <property type="molecule type" value="Transcribed_RNA"/>
</dbReference>
<dbReference type="EMBL" id="HBUF01244211">
    <property type="protein sequence ID" value="CAG6677937.1"/>
    <property type="molecule type" value="Transcribed_RNA"/>
</dbReference>
<evidence type="ECO:0000256" key="2">
    <source>
        <dbReference type="ARBA" id="ARBA00022692"/>
    </source>
</evidence>
<name>A0A8D8T1Y6_9HEMI</name>
<dbReference type="EMBL" id="HBUF01244218">
    <property type="protein sequence ID" value="CAG6677951.1"/>
    <property type="molecule type" value="Transcribed_RNA"/>
</dbReference>
<dbReference type="GO" id="GO:0016020">
    <property type="term" value="C:membrane"/>
    <property type="evidence" value="ECO:0007669"/>
    <property type="project" value="UniProtKB-SubCell"/>
</dbReference>
<evidence type="ECO:0000256" key="3">
    <source>
        <dbReference type="ARBA" id="ARBA00022989"/>
    </source>
</evidence>
<evidence type="ECO:0000259" key="7">
    <source>
        <dbReference type="Pfam" id="PF01740"/>
    </source>
</evidence>
<dbReference type="EMBL" id="HBUF01046807">
    <property type="protein sequence ID" value="CAG6620025.1"/>
    <property type="molecule type" value="Transcribed_RNA"/>
</dbReference>
<dbReference type="InterPro" id="IPR002645">
    <property type="entry name" value="STAS_dom"/>
</dbReference>
<feature type="transmembrane region" description="Helical" evidence="5">
    <location>
        <begin position="518"/>
        <end position="539"/>
    </location>
</feature>
<dbReference type="EMBL" id="HBUF01591984">
    <property type="protein sequence ID" value="CAG6773681.1"/>
    <property type="molecule type" value="Transcribed_RNA"/>
</dbReference>
<dbReference type="InterPro" id="IPR018045">
    <property type="entry name" value="S04_transporter_CS"/>
</dbReference>
<dbReference type="PROSITE" id="PS01130">
    <property type="entry name" value="SLC26A"/>
    <property type="match status" value="1"/>
</dbReference>
<feature type="transmembrane region" description="Helical" evidence="5">
    <location>
        <begin position="179"/>
        <end position="197"/>
    </location>
</feature>
<dbReference type="EMBL" id="HBUF01340584">
    <property type="protein sequence ID" value="CAG6702684.1"/>
    <property type="molecule type" value="Transcribed_RNA"/>
</dbReference>
<feature type="domain" description="STAS" evidence="7">
    <location>
        <begin position="599"/>
        <end position="684"/>
    </location>
</feature>
<dbReference type="PANTHER" id="PTHR11814">
    <property type="entry name" value="SULFATE TRANSPORTER"/>
    <property type="match status" value="1"/>
</dbReference>
<dbReference type="EMBL" id="HBUF01340581">
    <property type="protein sequence ID" value="CAG6702678.1"/>
    <property type="molecule type" value="Transcribed_RNA"/>
</dbReference>
<dbReference type="EMBL" id="HBUF01244222">
    <property type="protein sequence ID" value="CAG6677959.1"/>
    <property type="molecule type" value="Transcribed_RNA"/>
</dbReference>
<evidence type="ECO:0000259" key="6">
    <source>
        <dbReference type="Pfam" id="PF00916"/>
    </source>
</evidence>
<protein>
    <submittedName>
        <fullName evidence="8">Sodium-independent sulfate anion transporter</fullName>
    </submittedName>
</protein>
<organism evidence="8">
    <name type="scientific">Cacopsylla melanoneura</name>
    <dbReference type="NCBI Taxonomy" id="428564"/>
    <lineage>
        <taxon>Eukaryota</taxon>
        <taxon>Metazoa</taxon>
        <taxon>Ecdysozoa</taxon>
        <taxon>Arthropoda</taxon>
        <taxon>Hexapoda</taxon>
        <taxon>Insecta</taxon>
        <taxon>Pterygota</taxon>
        <taxon>Neoptera</taxon>
        <taxon>Paraneoptera</taxon>
        <taxon>Hemiptera</taxon>
        <taxon>Sternorrhyncha</taxon>
        <taxon>Psylloidea</taxon>
        <taxon>Psyllidae</taxon>
        <taxon>Psyllinae</taxon>
        <taxon>Cacopsylla</taxon>
    </lineage>
</organism>
<keyword evidence="2 5" id="KW-0812">Transmembrane</keyword>
<evidence type="ECO:0000256" key="1">
    <source>
        <dbReference type="ARBA" id="ARBA00004141"/>
    </source>
</evidence>
<feature type="transmembrane region" description="Helical" evidence="5">
    <location>
        <begin position="418"/>
        <end position="441"/>
    </location>
</feature>
<dbReference type="EMBL" id="HBUF01244217">
    <property type="protein sequence ID" value="CAG6677949.1"/>
    <property type="molecule type" value="Transcribed_RNA"/>
</dbReference>
<dbReference type="GO" id="GO:0008271">
    <property type="term" value="F:secondary active sulfate transmembrane transporter activity"/>
    <property type="evidence" value="ECO:0007669"/>
    <property type="project" value="InterPro"/>
</dbReference>